<dbReference type="RefSeq" id="XP_067918467.1">
    <property type="nucleotide sequence ID" value="XM_068069557.1"/>
</dbReference>
<evidence type="ECO:0000256" key="2">
    <source>
        <dbReference type="SAM" id="MobiDB-lite"/>
    </source>
</evidence>
<dbReference type="GO" id="GO:0009982">
    <property type="term" value="F:pseudouridine synthase activity"/>
    <property type="evidence" value="ECO:0007669"/>
    <property type="project" value="InterPro"/>
</dbReference>
<protein>
    <submittedName>
        <fullName evidence="3">Rna pseudouridine synthase</fullName>
    </submittedName>
</protein>
<feature type="region of interest" description="Disordered" evidence="2">
    <location>
        <begin position="1047"/>
        <end position="1083"/>
    </location>
</feature>
<dbReference type="VEuPathDB" id="ToxoDB:CSUI_009441"/>
<feature type="compositionally biased region" description="Low complexity" evidence="2">
    <location>
        <begin position="364"/>
        <end position="374"/>
    </location>
</feature>
<accession>A0A2C6KJT6</accession>
<feature type="region of interest" description="Disordered" evidence="2">
    <location>
        <begin position="662"/>
        <end position="681"/>
    </location>
</feature>
<comment type="caution">
    <text evidence="3">The sequence shown here is derived from an EMBL/GenBank/DDBJ whole genome shotgun (WGS) entry which is preliminary data.</text>
</comment>
<dbReference type="PANTHER" id="PTHR21600">
    <property type="entry name" value="MITOCHONDRIAL RNA PSEUDOURIDINE SYNTHASE"/>
    <property type="match status" value="1"/>
</dbReference>
<comment type="similarity">
    <text evidence="1">Belongs to the pseudouridine synthase RluA family.</text>
</comment>
<dbReference type="InterPro" id="IPR020103">
    <property type="entry name" value="PsdUridine_synth_cat_dom_sf"/>
</dbReference>
<feature type="region of interest" description="Disordered" evidence="2">
    <location>
        <begin position="600"/>
        <end position="657"/>
    </location>
</feature>
<dbReference type="SUPFAM" id="SSF55120">
    <property type="entry name" value="Pseudouridine synthase"/>
    <property type="match status" value="1"/>
</dbReference>
<name>A0A2C6KJT6_9APIC</name>
<feature type="compositionally biased region" description="Polar residues" evidence="2">
    <location>
        <begin position="535"/>
        <end position="550"/>
    </location>
</feature>
<dbReference type="Gene3D" id="3.30.2350.10">
    <property type="entry name" value="Pseudouridine synthase"/>
    <property type="match status" value="1"/>
</dbReference>
<dbReference type="InterPro" id="IPR050188">
    <property type="entry name" value="RluA_PseudoU_synthase"/>
</dbReference>
<dbReference type="GeneID" id="94432768"/>
<feature type="compositionally biased region" description="Basic and acidic residues" evidence="2">
    <location>
        <begin position="1061"/>
        <end position="1083"/>
    </location>
</feature>
<proteinExistence type="inferred from homology"/>
<evidence type="ECO:0000313" key="4">
    <source>
        <dbReference type="Proteomes" id="UP000221165"/>
    </source>
</evidence>
<feature type="region of interest" description="Disordered" evidence="2">
    <location>
        <begin position="386"/>
        <end position="437"/>
    </location>
</feature>
<reference evidence="3 4" key="1">
    <citation type="journal article" date="2017" name="Int. J. Parasitol.">
        <title>The genome of the protozoan parasite Cystoisospora suis and a reverse vaccinology approach to identify vaccine candidates.</title>
        <authorList>
            <person name="Palmieri N."/>
            <person name="Shrestha A."/>
            <person name="Ruttkowski B."/>
            <person name="Beck T."/>
            <person name="Vogl C."/>
            <person name="Tomley F."/>
            <person name="Blake D.P."/>
            <person name="Joachim A."/>
        </authorList>
    </citation>
    <scope>NUCLEOTIDE SEQUENCE [LARGE SCALE GENOMIC DNA]</scope>
    <source>
        <strain evidence="3 4">Wien I</strain>
    </source>
</reference>
<feature type="compositionally biased region" description="Basic and acidic residues" evidence="2">
    <location>
        <begin position="1136"/>
        <end position="1156"/>
    </location>
</feature>
<feature type="compositionally biased region" description="Low complexity" evidence="2">
    <location>
        <begin position="324"/>
        <end position="346"/>
    </location>
</feature>
<feature type="compositionally biased region" description="Acidic residues" evidence="2">
    <location>
        <begin position="939"/>
        <end position="948"/>
    </location>
</feature>
<evidence type="ECO:0000313" key="3">
    <source>
        <dbReference type="EMBL" id="PHJ16742.1"/>
    </source>
</evidence>
<dbReference type="PANTHER" id="PTHR21600:SF87">
    <property type="entry name" value="RNA PSEUDOURIDYLATE SYNTHASE DOMAIN-CONTAINING PROTEIN 1"/>
    <property type="match status" value="1"/>
</dbReference>
<sequence>MSFHSGAARSIAYGAHSPVKAVSVNHHGVSHGSHDGKYCSLSRFPRRQTYRKRGHEYRRSFFTPLQSPVRFFSTGATGGIKQSATAVQSTTRSGLGVHTLRFVYNCISDRWFVVSKPPGWTLRHSAADRPSVENVLQPLLEAATTRKVLSLGESGSSGADDANPNRRTRVNRDLLKAMEEEMEEQQIMKGLYFPMQLDADAQGLLLVATDQAMDRQLRRMLFESKSIRREFRVLADLSGALPFLASPMKKRRHGGGGSEKAGYRMSASLLEVPSQTPTSPPTDFFLPSSTSHQCNPIDTTSSFSCQKDSSSCGRCFLSSSLSFTTSQRSNPSCSSSISSTSSSAPAVPVPPVSATGGAGDPPVASYSPSSLSLTTSYPADQSQVRFPVQSSGCVPEDPGLIPAEGPSSTHSNSSGRPCASHGRPVSNRSSPKFDREEYEDVVKDGSLWPCGEDFIGAGKRKKRGDTLQEGPSSYDDLLNCYGKELNGDDSSNTVDSFKYRATSTRDFGWMNGLPVFASALRWGWSPVERLLASRTASDGPTTAQKNTFSKTGEGKRLSFTAKSDSHEAHHRGQSRNGRSYVEPSAGVEAEKAVLAPVVHTSTEDEGASQDAGKRHRSSHDDQQERSSSLSFVNRSSGCSDESRENRGPSSEEMGKTQGMPYYFSEKKMPSEPPRCEFSRTGSNPRTVATMVPIRGCLRLWDPYRGELVTTGVLKSRIANRPVKLRPHQEERKEDSDSFRVNSSKIMKRRDLLQLLDGSHVPPGLEPEISQNALAYSTCLSASASSVLPRDFFFPLISEDPRRKNVDSLFPAPDGFSLREGREGRERGFGQETSSLLNSSFLARTVFRLLSLHRLQLAGDGRERVLGLYRVTTQEPPRCHQIRVHFSEAGCPLANDPLYHPVFSADFKKKVLVEKFQTKECSGVTQSVDSDLPSNPFGYESDDSNEDLQEASPTRTRQSHKDEDKPAGAQVVLLADQKEDGEEDAHGRDGVSSVSSYARRAESSPADSMKSGEKDGFLAFDPQDPIVPFFSLSRPAVCSRVEATKEREDCSSSLPGPVQRTLEGEAEKEEAVRREGDQTRKSKREDTLVVMMRQGEEEKNNCVTEGFTAPGKCQSLAVRCPPCQLSSDRICDIVGQSDRRDVTERSAESSEGGRHDGDDESLPVSGEAGRETRELSVLSPGEKSVFCASCRSLGLQSFRLFMKDPLRPHTSEELIFELDVPPEWGGGIRDALQEDEMEAWRESGKTMMQEAKQKQQLERQQAEVIEDGVHSRAVKKNVILGGEGYWHTPQGILAS</sequence>
<evidence type="ECO:0000256" key="1">
    <source>
        <dbReference type="ARBA" id="ARBA00010876"/>
    </source>
</evidence>
<dbReference type="GO" id="GO:0000455">
    <property type="term" value="P:enzyme-directed rRNA pseudouridine synthesis"/>
    <property type="evidence" value="ECO:0007669"/>
    <property type="project" value="TreeGrafter"/>
</dbReference>
<feature type="region of interest" description="Disordered" evidence="2">
    <location>
        <begin position="1136"/>
        <end position="1175"/>
    </location>
</feature>
<dbReference type="EMBL" id="MIGC01005621">
    <property type="protein sequence ID" value="PHJ16742.1"/>
    <property type="molecule type" value="Genomic_DNA"/>
</dbReference>
<keyword evidence="4" id="KW-1185">Reference proteome</keyword>
<feature type="compositionally biased region" description="Low complexity" evidence="2">
    <location>
        <begin position="626"/>
        <end position="636"/>
    </location>
</feature>
<feature type="region of interest" description="Disordered" evidence="2">
    <location>
        <begin position="922"/>
        <end position="1016"/>
    </location>
</feature>
<feature type="compositionally biased region" description="Basic and acidic residues" evidence="2">
    <location>
        <begin position="664"/>
        <end position="677"/>
    </location>
</feature>
<dbReference type="Proteomes" id="UP000221165">
    <property type="component" value="Unassembled WGS sequence"/>
</dbReference>
<feature type="region of interest" description="Disordered" evidence="2">
    <location>
        <begin position="535"/>
        <end position="585"/>
    </location>
</feature>
<organism evidence="3 4">
    <name type="scientific">Cystoisospora suis</name>
    <dbReference type="NCBI Taxonomy" id="483139"/>
    <lineage>
        <taxon>Eukaryota</taxon>
        <taxon>Sar</taxon>
        <taxon>Alveolata</taxon>
        <taxon>Apicomplexa</taxon>
        <taxon>Conoidasida</taxon>
        <taxon>Coccidia</taxon>
        <taxon>Eucoccidiorida</taxon>
        <taxon>Eimeriorina</taxon>
        <taxon>Sarcocystidae</taxon>
        <taxon>Cystoisospora</taxon>
    </lineage>
</organism>
<feature type="compositionally biased region" description="Polar residues" evidence="2">
    <location>
        <begin position="922"/>
        <end position="932"/>
    </location>
</feature>
<gene>
    <name evidence="3" type="ORF">CSUI_009441</name>
</gene>
<dbReference type="OrthoDB" id="333706at2759"/>
<dbReference type="GO" id="GO:0003723">
    <property type="term" value="F:RNA binding"/>
    <property type="evidence" value="ECO:0007669"/>
    <property type="project" value="InterPro"/>
</dbReference>
<feature type="region of interest" description="Disordered" evidence="2">
    <location>
        <begin position="324"/>
        <end position="374"/>
    </location>
</feature>
<feature type="compositionally biased region" description="Polar residues" evidence="2">
    <location>
        <begin position="406"/>
        <end position="415"/>
    </location>
</feature>